<reference evidence="1" key="2">
    <citation type="journal article" date="2018" name="MBio">
        <title>Insights into the evolution of host association through the isolation and characterization of a novel human periodontal pathobiont, Desulfobulbus oralis.</title>
        <authorList>
            <person name="Cross K.L."/>
            <person name="Chirania P."/>
            <person name="Xiong W."/>
            <person name="Beall C.J."/>
            <person name="Elkins J.G."/>
            <person name="Giannone R.J."/>
            <person name="Griffen A.L."/>
            <person name="Guss A.M."/>
            <person name="Hettich R.L."/>
            <person name="Joshi S.S."/>
            <person name="Mokrzan E.M."/>
            <person name="Martin R.K."/>
            <person name="Zhulin I.B."/>
            <person name="Leys E.J."/>
            <person name="Podar M."/>
        </authorList>
    </citation>
    <scope>NUCLEOTIDE SEQUENCE [LARGE SCALE GENOMIC DNA]</scope>
    <source>
        <strain evidence="1">ORNL</strain>
    </source>
</reference>
<reference evidence="1" key="1">
    <citation type="submission" date="2017-05" db="EMBL/GenBank/DDBJ databases">
        <authorList>
            <person name="Song R."/>
            <person name="Chenine A.L."/>
            <person name="Ruprecht R.M."/>
        </authorList>
    </citation>
    <scope>NUCLEOTIDE SEQUENCE</scope>
    <source>
        <strain evidence="1">ORNL</strain>
    </source>
</reference>
<accession>A0A2L1GR79</accession>
<dbReference type="Pfam" id="PF13526">
    <property type="entry name" value="DUF4125"/>
    <property type="match status" value="1"/>
</dbReference>
<dbReference type="EMBL" id="CP021255">
    <property type="protein sequence ID" value="AVD72172.1"/>
    <property type="molecule type" value="Genomic_DNA"/>
</dbReference>
<protein>
    <recommendedName>
        <fullName evidence="3">DUF4125 domain-containing protein</fullName>
    </recommendedName>
</protein>
<dbReference type="AlphaFoldDB" id="A0A2L1GR79"/>
<dbReference type="KEGG" id="deo:CAY53_00685"/>
<organism evidence="1 2">
    <name type="scientific">Desulfobulbus oralis</name>
    <dbReference type="NCBI Taxonomy" id="1986146"/>
    <lineage>
        <taxon>Bacteria</taxon>
        <taxon>Pseudomonadati</taxon>
        <taxon>Thermodesulfobacteriota</taxon>
        <taxon>Desulfobulbia</taxon>
        <taxon>Desulfobulbales</taxon>
        <taxon>Desulfobulbaceae</taxon>
        <taxon>Desulfobulbus</taxon>
    </lineage>
</organism>
<gene>
    <name evidence="1" type="ORF">CAY53_00685</name>
</gene>
<evidence type="ECO:0000313" key="2">
    <source>
        <dbReference type="Proteomes" id="UP000239867"/>
    </source>
</evidence>
<sequence length="207" mass="23747">MTKAALIEEIVKMEWSMFSTVHNEGGKAACQMDRPTFTIMRTSQHQTWNEALLASYLDDLARAQEAGRNLMTEKYGRMMKSTFPEEYERIAAFFPPVSPETGRQIEEIVAAHVAWKEALNGKYPHLADRSRPTRTKDDQRGLASLETYTRAELETYSPKTIALYHAAIQKRLAEKTSEAEENLLNQVRQYGFNSLEAAERHFTTHEE</sequence>
<dbReference type="InterPro" id="IPR025191">
    <property type="entry name" value="DUF4125"/>
</dbReference>
<evidence type="ECO:0000313" key="1">
    <source>
        <dbReference type="EMBL" id="AVD72172.1"/>
    </source>
</evidence>
<keyword evidence="2" id="KW-1185">Reference proteome</keyword>
<dbReference type="OrthoDB" id="5387164at2"/>
<proteinExistence type="predicted"/>
<dbReference type="Proteomes" id="UP000239867">
    <property type="component" value="Chromosome"/>
</dbReference>
<name>A0A2L1GR79_9BACT</name>
<evidence type="ECO:0008006" key="3">
    <source>
        <dbReference type="Google" id="ProtNLM"/>
    </source>
</evidence>